<accession>A0A0J6CTL5</accession>
<name>A0A0J6CTL5_9BACL</name>
<dbReference type="AlphaFoldDB" id="A0A0J6CTL5"/>
<evidence type="ECO:0000313" key="2">
    <source>
        <dbReference type="Proteomes" id="UP000035996"/>
    </source>
</evidence>
<gene>
    <name evidence="1" type="ORF">AB986_08510</name>
</gene>
<reference evidence="1" key="1">
    <citation type="submission" date="2015-06" db="EMBL/GenBank/DDBJ databases">
        <authorList>
            <person name="Liu B."/>
            <person name="Wang J."/>
            <person name="Zhu Y."/>
            <person name="Liu G."/>
            <person name="Chen Q."/>
            <person name="Zheng C."/>
            <person name="Che J."/>
            <person name="Ge C."/>
            <person name="Shi H."/>
            <person name="Pan Z."/>
            <person name="Liu X."/>
        </authorList>
    </citation>
    <scope>NUCLEOTIDE SEQUENCE [LARGE SCALE GENOMIC DNA]</scope>
    <source>
        <strain evidence="1">DSM 16346</strain>
    </source>
</reference>
<comment type="caution">
    <text evidence="1">The sequence shown here is derived from an EMBL/GenBank/DDBJ whole genome shotgun (WGS) entry which is preliminary data.</text>
</comment>
<sequence length="83" mass="9575">MKVEFEVKAFGQDHVADSEDSFKGLEIGRVKVLSKDTTLGELEEYIKRYYEEVKEQYGTQPEQLAAKVTIRATEKEDRVLYLG</sequence>
<evidence type="ECO:0000313" key="1">
    <source>
        <dbReference type="EMBL" id="KMM39701.1"/>
    </source>
</evidence>
<keyword evidence="2" id="KW-1185">Reference proteome</keyword>
<protein>
    <submittedName>
        <fullName evidence="1">Uncharacterized protein</fullName>
    </submittedName>
</protein>
<organism evidence="1 2">
    <name type="scientific">Guptibacillus hwajinpoensis</name>
    <dbReference type="NCBI Taxonomy" id="208199"/>
    <lineage>
        <taxon>Bacteria</taxon>
        <taxon>Bacillati</taxon>
        <taxon>Bacillota</taxon>
        <taxon>Bacilli</taxon>
        <taxon>Bacillales</taxon>
        <taxon>Guptibacillaceae</taxon>
        <taxon>Guptibacillus</taxon>
    </lineage>
</organism>
<dbReference type="STRING" id="157733.AB986_08510"/>
<dbReference type="Proteomes" id="UP000035996">
    <property type="component" value="Unassembled WGS sequence"/>
</dbReference>
<proteinExistence type="predicted"/>
<dbReference type="EMBL" id="LELK01000001">
    <property type="protein sequence ID" value="KMM39701.1"/>
    <property type="molecule type" value="Genomic_DNA"/>
</dbReference>